<accession>A0ABY7D8S1</accession>
<dbReference type="InterPro" id="IPR001073">
    <property type="entry name" value="C1q_dom"/>
</dbReference>
<dbReference type="InterPro" id="IPR050392">
    <property type="entry name" value="Collagen/C1q_domain"/>
</dbReference>
<reference evidence="4" key="1">
    <citation type="submission" date="2022-11" db="EMBL/GenBank/DDBJ databases">
        <title>Centuries of genome instability and evolution in soft-shell clam transmissible cancer (bioRxiv).</title>
        <authorList>
            <person name="Hart S.F.M."/>
            <person name="Yonemitsu M.A."/>
            <person name="Giersch R.M."/>
            <person name="Beal B.F."/>
            <person name="Arriagada G."/>
            <person name="Davis B.W."/>
            <person name="Ostrander E.A."/>
            <person name="Goff S.P."/>
            <person name="Metzger M.J."/>
        </authorList>
    </citation>
    <scope>NUCLEOTIDE SEQUENCE</scope>
    <source>
        <strain evidence="4">MELC-2E11</strain>
        <tissue evidence="4">Siphon/mantle</tissue>
    </source>
</reference>
<dbReference type="PANTHER" id="PTHR15427">
    <property type="entry name" value="EMILIN ELASTIN MICROFIBRIL INTERFACE-LOCATED PROTEIN ELASTIN MICROFIBRIL INTERFACER"/>
    <property type="match status" value="1"/>
</dbReference>
<dbReference type="Proteomes" id="UP001164746">
    <property type="component" value="Chromosome 1"/>
</dbReference>
<feature type="domain" description="C1q" evidence="3">
    <location>
        <begin position="52"/>
        <end position="190"/>
    </location>
</feature>
<name>A0ABY7D8S1_MYAAR</name>
<evidence type="ECO:0000313" key="4">
    <source>
        <dbReference type="EMBL" id="WAQ93491.1"/>
    </source>
</evidence>
<evidence type="ECO:0000259" key="3">
    <source>
        <dbReference type="PROSITE" id="PS50871"/>
    </source>
</evidence>
<dbReference type="Gene3D" id="2.60.120.40">
    <property type="match status" value="1"/>
</dbReference>
<dbReference type="SMART" id="SM00110">
    <property type="entry name" value="C1Q"/>
    <property type="match status" value="1"/>
</dbReference>
<dbReference type="PANTHER" id="PTHR15427:SF50">
    <property type="entry name" value="COMPLEMENT C1Q TUMOR NECROSIS FACTOR-RELATED PROTEIN 2-LIKE"/>
    <property type="match status" value="1"/>
</dbReference>
<evidence type="ECO:0000256" key="2">
    <source>
        <dbReference type="ARBA" id="ARBA00022525"/>
    </source>
</evidence>
<dbReference type="InterPro" id="IPR008983">
    <property type="entry name" value="Tumour_necrosis_fac-like_dom"/>
</dbReference>
<keyword evidence="5" id="KW-1185">Reference proteome</keyword>
<dbReference type="SUPFAM" id="SSF49842">
    <property type="entry name" value="TNF-like"/>
    <property type="match status" value="1"/>
</dbReference>
<organism evidence="4 5">
    <name type="scientific">Mya arenaria</name>
    <name type="common">Soft-shell clam</name>
    <dbReference type="NCBI Taxonomy" id="6604"/>
    <lineage>
        <taxon>Eukaryota</taxon>
        <taxon>Metazoa</taxon>
        <taxon>Spiralia</taxon>
        <taxon>Lophotrochozoa</taxon>
        <taxon>Mollusca</taxon>
        <taxon>Bivalvia</taxon>
        <taxon>Autobranchia</taxon>
        <taxon>Heteroconchia</taxon>
        <taxon>Euheterodonta</taxon>
        <taxon>Imparidentia</taxon>
        <taxon>Neoheterodontei</taxon>
        <taxon>Myida</taxon>
        <taxon>Myoidea</taxon>
        <taxon>Myidae</taxon>
        <taxon>Mya</taxon>
    </lineage>
</organism>
<comment type="subcellular location">
    <subcellularLocation>
        <location evidence="1">Secreted</location>
    </subcellularLocation>
</comment>
<proteinExistence type="predicted"/>
<evidence type="ECO:0000313" key="5">
    <source>
        <dbReference type="Proteomes" id="UP001164746"/>
    </source>
</evidence>
<sequence length="190" mass="21467">MIRMEFEHELWEKRINETIGNMVKLRTDIQNDLNELTRNKEDFDKHINATITQHPTVLFRARNVVDYSLSTTDQTIIFNEVLYNVGGGYNSPTGTFTAPVKGSYLFTVNLCPAKNKSIFYAIMVKEDVVVNGHTYNVSGWLCVSGEAIVQLDANDVVYVKSMYTSDVLLESGLLNSFDPKANSFSGVFLY</sequence>
<gene>
    <name evidence="4" type="ORF">MAR_005962</name>
</gene>
<evidence type="ECO:0000256" key="1">
    <source>
        <dbReference type="ARBA" id="ARBA00004613"/>
    </source>
</evidence>
<protein>
    <submittedName>
        <fullName evidence="4">EMIL2-like protein</fullName>
    </submittedName>
</protein>
<dbReference type="EMBL" id="CP111012">
    <property type="protein sequence ID" value="WAQ93491.1"/>
    <property type="molecule type" value="Genomic_DNA"/>
</dbReference>
<dbReference type="Pfam" id="PF00386">
    <property type="entry name" value="C1q"/>
    <property type="match status" value="1"/>
</dbReference>
<dbReference type="PRINTS" id="PR00007">
    <property type="entry name" value="COMPLEMNTC1Q"/>
</dbReference>
<dbReference type="PROSITE" id="PS50871">
    <property type="entry name" value="C1Q"/>
    <property type="match status" value="1"/>
</dbReference>
<keyword evidence="2" id="KW-0964">Secreted</keyword>